<protein>
    <submittedName>
        <fullName evidence="4">GNAT family N-acetyltransferase</fullName>
    </submittedName>
</protein>
<accession>A0A6B3SXB3</accession>
<dbReference type="SUPFAM" id="SSF55729">
    <property type="entry name" value="Acyl-CoA N-acyltransferases (Nat)"/>
    <property type="match status" value="1"/>
</dbReference>
<dbReference type="PANTHER" id="PTHR43877">
    <property type="entry name" value="AMINOALKYLPHOSPHONATE N-ACETYLTRANSFERASE-RELATED-RELATED"/>
    <property type="match status" value="1"/>
</dbReference>
<gene>
    <name evidence="4" type="ORF">G3574_14965</name>
</gene>
<dbReference type="PROSITE" id="PS51186">
    <property type="entry name" value="GNAT"/>
    <property type="match status" value="1"/>
</dbReference>
<evidence type="ECO:0000313" key="4">
    <source>
        <dbReference type="EMBL" id="NEX62389.1"/>
    </source>
</evidence>
<comment type="caution">
    <text evidence="4">The sequence shown here is derived from an EMBL/GenBank/DDBJ whole genome shotgun (WGS) entry which is preliminary data.</text>
</comment>
<dbReference type="InterPro" id="IPR016181">
    <property type="entry name" value="Acyl_CoA_acyltransferase"/>
</dbReference>
<evidence type="ECO:0000259" key="3">
    <source>
        <dbReference type="PROSITE" id="PS51186"/>
    </source>
</evidence>
<keyword evidence="2" id="KW-0012">Acyltransferase</keyword>
<dbReference type="CDD" id="cd04301">
    <property type="entry name" value="NAT_SF"/>
    <property type="match status" value="1"/>
</dbReference>
<name>A0A6B3SXB3_9BURK</name>
<reference evidence="4 5" key="1">
    <citation type="submission" date="2020-02" db="EMBL/GenBank/DDBJ databases">
        <authorList>
            <person name="Kim M.K."/>
        </authorList>
    </citation>
    <scope>NUCLEOTIDE SEQUENCE [LARGE SCALE GENOMIC DNA]</scope>
    <source>
        <strain evidence="4 5">17J57-3</strain>
    </source>
</reference>
<evidence type="ECO:0000256" key="1">
    <source>
        <dbReference type="ARBA" id="ARBA00022679"/>
    </source>
</evidence>
<proteinExistence type="predicted"/>
<dbReference type="Pfam" id="PF00583">
    <property type="entry name" value="Acetyltransf_1"/>
    <property type="match status" value="1"/>
</dbReference>
<dbReference type="InterPro" id="IPR000182">
    <property type="entry name" value="GNAT_dom"/>
</dbReference>
<dbReference type="EMBL" id="JAAIVB010000048">
    <property type="protein sequence ID" value="NEX62389.1"/>
    <property type="molecule type" value="Genomic_DNA"/>
</dbReference>
<evidence type="ECO:0000256" key="2">
    <source>
        <dbReference type="ARBA" id="ARBA00023315"/>
    </source>
</evidence>
<feature type="domain" description="N-acetyltransferase" evidence="3">
    <location>
        <begin position="13"/>
        <end position="156"/>
    </location>
</feature>
<keyword evidence="5" id="KW-1185">Reference proteome</keyword>
<keyword evidence="1 4" id="KW-0808">Transferase</keyword>
<dbReference type="PANTHER" id="PTHR43877:SF2">
    <property type="entry name" value="AMINOALKYLPHOSPHONATE N-ACETYLTRANSFERASE-RELATED"/>
    <property type="match status" value="1"/>
</dbReference>
<dbReference type="GO" id="GO:0016747">
    <property type="term" value="F:acyltransferase activity, transferring groups other than amino-acyl groups"/>
    <property type="evidence" value="ECO:0007669"/>
    <property type="project" value="InterPro"/>
</dbReference>
<dbReference type="AlphaFoldDB" id="A0A6B3SXB3"/>
<organism evidence="4 5">
    <name type="scientific">Noviherbaspirillum galbum</name>
    <dbReference type="NCBI Taxonomy" id="2709383"/>
    <lineage>
        <taxon>Bacteria</taxon>
        <taxon>Pseudomonadati</taxon>
        <taxon>Pseudomonadota</taxon>
        <taxon>Betaproteobacteria</taxon>
        <taxon>Burkholderiales</taxon>
        <taxon>Oxalobacteraceae</taxon>
        <taxon>Noviherbaspirillum</taxon>
    </lineage>
</organism>
<dbReference type="Gene3D" id="3.40.630.30">
    <property type="match status" value="1"/>
</dbReference>
<evidence type="ECO:0000313" key="5">
    <source>
        <dbReference type="Proteomes" id="UP000482155"/>
    </source>
</evidence>
<dbReference type="RefSeq" id="WP_163964576.1">
    <property type="nucleotide sequence ID" value="NZ_JAAIVB010000048.1"/>
</dbReference>
<dbReference type="Proteomes" id="UP000482155">
    <property type="component" value="Unassembled WGS sequence"/>
</dbReference>
<sequence length="161" mass="17612">MTLIAPIHAIDPPLLRLVAQADAYMLALYPAVAPHLTDPATLLQGEGLFVGAYVDEELAGCGAVRMKYDEAGHAAFGEVKRIFVDSRFRGRGISKAIMDVLERHLVDHGIGLVRLETGVRQPEALGLYRKLGYRTCQHFGPGPADPLSVYFEKLLDLSLKT</sequence>
<dbReference type="InterPro" id="IPR050832">
    <property type="entry name" value="Bact_Acetyltransf"/>
</dbReference>